<accession>A0A5A8EG36</accession>
<feature type="region of interest" description="Disordered" evidence="1">
    <location>
        <begin position="729"/>
        <end position="804"/>
    </location>
</feature>
<feature type="region of interest" description="Disordered" evidence="1">
    <location>
        <begin position="672"/>
        <end position="715"/>
    </location>
</feature>
<feature type="region of interest" description="Disordered" evidence="1">
    <location>
        <begin position="56"/>
        <end position="169"/>
    </location>
</feature>
<proteinExistence type="predicted"/>
<feature type="region of interest" description="Disordered" evidence="1">
    <location>
        <begin position="209"/>
        <end position="241"/>
    </location>
</feature>
<feature type="compositionally biased region" description="Low complexity" evidence="1">
    <location>
        <begin position="733"/>
        <end position="746"/>
    </location>
</feature>
<evidence type="ECO:0000313" key="3">
    <source>
        <dbReference type="Proteomes" id="UP000322899"/>
    </source>
</evidence>
<feature type="compositionally biased region" description="Low complexity" evidence="1">
    <location>
        <begin position="79"/>
        <end position="105"/>
    </location>
</feature>
<dbReference type="Proteomes" id="UP000322899">
    <property type="component" value="Unassembled WGS sequence"/>
</dbReference>
<reference evidence="2 3" key="1">
    <citation type="submission" date="2019-07" db="EMBL/GenBank/DDBJ databases">
        <title>Genomes of Cafeteria roenbergensis.</title>
        <authorList>
            <person name="Fischer M.G."/>
            <person name="Hackl T."/>
            <person name="Roman M."/>
        </authorList>
    </citation>
    <scope>NUCLEOTIDE SEQUENCE [LARGE SCALE GENOMIC DNA]</scope>
    <source>
        <strain evidence="2 3">E4-10P</strain>
    </source>
</reference>
<feature type="compositionally biased region" description="Low complexity" evidence="1">
    <location>
        <begin position="279"/>
        <end position="298"/>
    </location>
</feature>
<feature type="compositionally biased region" description="Basic and acidic residues" evidence="1">
    <location>
        <begin position="111"/>
        <end position="129"/>
    </location>
</feature>
<dbReference type="EMBL" id="VLTO01000019">
    <property type="protein sequence ID" value="KAA0174781.1"/>
    <property type="molecule type" value="Genomic_DNA"/>
</dbReference>
<feature type="region of interest" description="Disordered" evidence="1">
    <location>
        <begin position="279"/>
        <end position="307"/>
    </location>
</feature>
<sequence length="804" mass="82113">MASRLRSSSLPLAEDAAVLVPGANVAAQLWGRVRVSAWREASDDASLRTLLAVVRKGVSRSQQPRGKAAPATGEAAPMSAANSGSGSSSGSSSGSGSNGAESGGAVPVAVSRDDVERAAETASQRRKEGAVPVRAAEVPGARRLTLRRLGRQGRSDSPPEVGARLSGGDGLTDDDRRVLATAGLLLARATSAVEVVDWERAVADDDAAAPKVGQAPSSLGASQLEPASVPGGSAAAETGPDGGAAALQAQARAGPADPIASGSVGISAFLQPPSGLSALGLGLPPAPPSASGDAFGAPRTPDGSQTLLATPAHRERPSAPQLDSHRFGRPGALSRPFGEPFVIAGDAPLGTPQADVLPRARRVARWAVAASARTQAETARSLLCTVQDALASQLPTRAEINSHVIRSLVPFACAAPVLVARTISADGWSALQELLALPAQPFAISTEVTVGSAVVLAMPPVKPDPIVMARDLVISRFLHHMPAHSIASFSISPSLMAATTDPVAAAAFFRQHPRLALQAAAFAEARSVVAVPGLGLSLDPRLRWSIDRVGGAIPGPAGRAGAAPLAPTFRQDGFAPCPFSSGRDLADEFTKRLYRGKGVTRTKMAKLESALAAVRRGVEQAAVDCGAVRREELGAPLATPRWVQLATAAADAAMRPTDSFAIHGFGAAVQPDPAAEAEAPAGPAAGRAATTQGQPQQQQQQQQQPPAKPASRAQAADELLTAWLQPMAPPSARPAAAARPSQPGAGKPAPNHGGKREAGSKWELEAAAWTWGGDTPAPVPPKTSPTPKRKRASSGGWGIEQPRR</sequence>
<evidence type="ECO:0000256" key="1">
    <source>
        <dbReference type="SAM" id="MobiDB-lite"/>
    </source>
</evidence>
<name>A0A5A8EG36_CAFRO</name>
<evidence type="ECO:0000313" key="2">
    <source>
        <dbReference type="EMBL" id="KAA0174781.1"/>
    </source>
</evidence>
<protein>
    <submittedName>
        <fullName evidence="2">Uncharacterized protein</fullName>
    </submittedName>
</protein>
<organism evidence="2 3">
    <name type="scientific">Cafeteria roenbergensis</name>
    <name type="common">Marine flagellate</name>
    <dbReference type="NCBI Taxonomy" id="33653"/>
    <lineage>
        <taxon>Eukaryota</taxon>
        <taxon>Sar</taxon>
        <taxon>Stramenopiles</taxon>
        <taxon>Bigyra</taxon>
        <taxon>Opalozoa</taxon>
        <taxon>Bicosoecida</taxon>
        <taxon>Cafeteriaceae</taxon>
        <taxon>Cafeteria</taxon>
    </lineage>
</organism>
<gene>
    <name evidence="2" type="ORF">FNF27_03678</name>
</gene>
<dbReference type="AlphaFoldDB" id="A0A5A8EG36"/>
<feature type="compositionally biased region" description="Basic and acidic residues" evidence="1">
    <location>
        <begin position="754"/>
        <end position="764"/>
    </location>
</feature>
<comment type="caution">
    <text evidence="2">The sequence shown here is derived from an EMBL/GenBank/DDBJ whole genome shotgun (WGS) entry which is preliminary data.</text>
</comment>